<reference evidence="2 3" key="1">
    <citation type="submission" date="2011-01" db="EMBL/GenBank/DDBJ databases">
        <authorList>
            <person name="Muzny D."/>
            <person name="Qin X."/>
            <person name="Deng J."/>
            <person name="Jiang H."/>
            <person name="Liu Y."/>
            <person name="Qu J."/>
            <person name="Song X.-Z."/>
            <person name="Zhang L."/>
            <person name="Thornton R."/>
            <person name="Coyle M."/>
            <person name="Francisco L."/>
            <person name="Jackson L."/>
            <person name="Javaid M."/>
            <person name="Korchina V."/>
            <person name="Kovar C."/>
            <person name="Mata R."/>
            <person name="Mathew T."/>
            <person name="Ngo R."/>
            <person name="Nguyen L."/>
            <person name="Nguyen N."/>
            <person name="Okwuonu G."/>
            <person name="Ongeri F."/>
            <person name="Pham C."/>
            <person name="Simmons D."/>
            <person name="Wilczek-Boney K."/>
            <person name="Hale W."/>
            <person name="Jakkamsetti A."/>
            <person name="Pham P."/>
            <person name="Ruth R."/>
            <person name="San Lucas F."/>
            <person name="Warren J."/>
            <person name="Zhang J."/>
            <person name="Zhao Z."/>
            <person name="Zhou C."/>
            <person name="Zhu D."/>
            <person name="Lee S."/>
            <person name="Bess C."/>
            <person name="Blankenburg K."/>
            <person name="Forbes L."/>
            <person name="Fu Q."/>
            <person name="Gubbala S."/>
            <person name="Hirani K."/>
            <person name="Jayaseelan J.C."/>
            <person name="Lara F."/>
            <person name="Munidasa M."/>
            <person name="Palculict T."/>
            <person name="Patil S."/>
            <person name="Pu L.-L."/>
            <person name="Saada N."/>
            <person name="Tang L."/>
            <person name="Weissenberger G."/>
            <person name="Zhu Y."/>
            <person name="Hemphill L."/>
            <person name="Shang Y."/>
            <person name="Youmans B."/>
            <person name="Ayvaz T."/>
            <person name="Ross M."/>
            <person name="Santibanez J."/>
            <person name="Aqrawi P."/>
            <person name="Gross S."/>
            <person name="Joshi V."/>
            <person name="Fowler G."/>
            <person name="Nazareth L."/>
            <person name="Reid J."/>
            <person name="Worley K."/>
            <person name="Petrosino J."/>
            <person name="Highlander S."/>
            <person name="Gibbs R."/>
        </authorList>
    </citation>
    <scope>NUCLEOTIDE SEQUENCE [LARGE SCALE GENOMIC DNA]</scope>
    <source>
        <strain evidence="2 3">ATCC 12755</strain>
    </source>
</reference>
<gene>
    <name evidence="2" type="ORF">HMPREF9087_2352</name>
</gene>
<comment type="caution">
    <text evidence="2">The sequence shown here is derived from an EMBL/GenBank/DDBJ whole genome shotgun (WGS) entry which is preliminary data.</text>
</comment>
<keyword evidence="1" id="KW-0812">Transmembrane</keyword>
<dbReference type="EMBL" id="AEWT01000021">
    <property type="protein sequence ID" value="EGC68994.1"/>
    <property type="molecule type" value="Genomic_DNA"/>
</dbReference>
<evidence type="ECO:0000313" key="3">
    <source>
        <dbReference type="Proteomes" id="UP000004835"/>
    </source>
</evidence>
<keyword evidence="1" id="KW-1133">Transmembrane helix</keyword>
<proteinExistence type="predicted"/>
<organism evidence="2 3">
    <name type="scientific">Enterococcus casseliflavus ATCC 12755</name>
    <dbReference type="NCBI Taxonomy" id="888066"/>
    <lineage>
        <taxon>Bacteria</taxon>
        <taxon>Bacillati</taxon>
        <taxon>Bacillota</taxon>
        <taxon>Bacilli</taxon>
        <taxon>Lactobacillales</taxon>
        <taxon>Enterococcaceae</taxon>
        <taxon>Enterococcus</taxon>
    </lineage>
</organism>
<evidence type="ECO:0000313" key="2">
    <source>
        <dbReference type="EMBL" id="EGC68994.1"/>
    </source>
</evidence>
<dbReference type="AlphaFoldDB" id="F0ELR0"/>
<dbReference type="HOGENOM" id="CLU_219041_0_0_9"/>
<feature type="transmembrane region" description="Helical" evidence="1">
    <location>
        <begin position="15"/>
        <end position="34"/>
    </location>
</feature>
<accession>F0ELR0</accession>
<keyword evidence="1" id="KW-0472">Membrane</keyword>
<sequence>MVKIFNYRHYEPDSIFIIYLVGLFLSSILLIVAVRRLSKKA</sequence>
<dbReference type="Proteomes" id="UP000004835">
    <property type="component" value="Unassembled WGS sequence"/>
</dbReference>
<protein>
    <submittedName>
        <fullName evidence="2">Uncharacterized protein</fullName>
    </submittedName>
</protein>
<name>F0ELR0_ENTCA</name>
<evidence type="ECO:0000256" key="1">
    <source>
        <dbReference type="SAM" id="Phobius"/>
    </source>
</evidence>